<proteinExistence type="predicted"/>
<dbReference type="EMBL" id="QJKK01000001">
    <property type="protein sequence ID" value="RAL26492.1"/>
    <property type="molecule type" value="Genomic_DNA"/>
</dbReference>
<protein>
    <submittedName>
        <fullName evidence="1">Uncharacterized protein</fullName>
    </submittedName>
</protein>
<evidence type="ECO:0000313" key="1">
    <source>
        <dbReference type="EMBL" id="RAL26492.1"/>
    </source>
</evidence>
<dbReference type="AlphaFoldDB" id="A0A364K8E3"/>
<reference evidence="1 2" key="1">
    <citation type="submission" date="2018-06" db="EMBL/GenBank/DDBJ databases">
        <title>Thermoflavimicrobium daqus sp. nov., a thermophilic microbe isolated from Moutai-flavour Daqu.</title>
        <authorList>
            <person name="Wang X."/>
            <person name="Zhou H."/>
        </authorList>
    </citation>
    <scope>NUCLEOTIDE SEQUENCE [LARGE SCALE GENOMIC DNA]</scope>
    <source>
        <strain evidence="1 2">FBKL4.011</strain>
    </source>
</reference>
<comment type="caution">
    <text evidence="1">The sequence shown here is derived from an EMBL/GenBank/DDBJ whole genome shotgun (WGS) entry which is preliminary data.</text>
</comment>
<organism evidence="1 2">
    <name type="scientific">Thermoflavimicrobium daqui</name>
    <dbReference type="NCBI Taxonomy" id="2137476"/>
    <lineage>
        <taxon>Bacteria</taxon>
        <taxon>Bacillati</taxon>
        <taxon>Bacillota</taxon>
        <taxon>Bacilli</taxon>
        <taxon>Bacillales</taxon>
        <taxon>Thermoactinomycetaceae</taxon>
        <taxon>Thermoflavimicrobium</taxon>
    </lineage>
</organism>
<name>A0A364K8E3_9BACL</name>
<dbReference type="RefSeq" id="WP_113657099.1">
    <property type="nucleotide sequence ID" value="NZ_KZ845663.1"/>
</dbReference>
<dbReference type="Proteomes" id="UP000251213">
    <property type="component" value="Unassembled WGS sequence"/>
</dbReference>
<sequence length="110" mass="12795">MSLSQETPTQQHIKIIVNDQAGKPFYGMIHVDEILEDHMITRTSIYRYNLGSYHTVVLIGVPYLVSVENIVLGEIMVEPHQQSDEILTFTYTIEQDGAKRRKEWSHFARF</sequence>
<accession>A0A364K8E3</accession>
<gene>
    <name evidence="1" type="ORF">DL897_00020</name>
</gene>
<reference evidence="1 2" key="2">
    <citation type="submission" date="2018-06" db="EMBL/GenBank/DDBJ databases">
        <authorList>
            <person name="Zhirakovskaya E."/>
        </authorList>
    </citation>
    <scope>NUCLEOTIDE SEQUENCE [LARGE SCALE GENOMIC DNA]</scope>
    <source>
        <strain evidence="1 2">FBKL4.011</strain>
    </source>
</reference>
<keyword evidence="2" id="KW-1185">Reference proteome</keyword>
<evidence type="ECO:0000313" key="2">
    <source>
        <dbReference type="Proteomes" id="UP000251213"/>
    </source>
</evidence>